<comment type="caution">
    <text evidence="2">The sequence shown here is derived from an EMBL/GenBank/DDBJ whole genome shotgun (WGS) entry which is preliminary data.</text>
</comment>
<organism evidence="2 3">
    <name type="scientific">Raphidocelis subcapitata</name>
    <dbReference type="NCBI Taxonomy" id="307507"/>
    <lineage>
        <taxon>Eukaryota</taxon>
        <taxon>Viridiplantae</taxon>
        <taxon>Chlorophyta</taxon>
        <taxon>core chlorophytes</taxon>
        <taxon>Chlorophyceae</taxon>
        <taxon>CS clade</taxon>
        <taxon>Sphaeropleales</taxon>
        <taxon>Selenastraceae</taxon>
        <taxon>Raphidocelis</taxon>
    </lineage>
</organism>
<dbReference type="EMBL" id="BDRX01000046">
    <property type="protein sequence ID" value="GBF93928.1"/>
    <property type="molecule type" value="Genomic_DNA"/>
</dbReference>
<keyword evidence="3" id="KW-1185">Reference proteome</keyword>
<feature type="compositionally biased region" description="Basic and acidic residues" evidence="1">
    <location>
        <begin position="58"/>
        <end position="78"/>
    </location>
</feature>
<feature type="compositionally biased region" description="Gly residues" evidence="1">
    <location>
        <begin position="86"/>
        <end position="97"/>
    </location>
</feature>
<feature type="compositionally biased region" description="Low complexity" evidence="1">
    <location>
        <begin position="98"/>
        <end position="108"/>
    </location>
</feature>
<accession>A0A2V0P220</accession>
<protein>
    <submittedName>
        <fullName evidence="2">Uncharacterized protein</fullName>
    </submittedName>
</protein>
<sequence>MARSGAPLSSSIPQHPPRLPRAVAGRATAQPQPPPKAAAPQGAAAAAAAPQYPYNAGEGERKQKATIEHIFKPSRSGDDDGDDSDGGGGGGGGGGASTSGRGAAADRGAGAGAGGRRPLAPWAVGWQMSERNLVWNDDLKLRLIRRVASEQLGIPESEVDARLEQVVVLLPDLRARLAQAPADMAARLAGSTGAIAARLLRLKQAFPRADAGAMVANRLGLVLDPEEQLPDFGAAAARLAALLPGVDTDRFAEAFPAVLDVDDFERALEDAARLMPGQDIASMLRANPGMVLSLMKGKHLITYDQIDNPFS</sequence>
<evidence type="ECO:0000256" key="1">
    <source>
        <dbReference type="SAM" id="MobiDB-lite"/>
    </source>
</evidence>
<proteinExistence type="predicted"/>
<evidence type="ECO:0000313" key="2">
    <source>
        <dbReference type="EMBL" id="GBF93928.1"/>
    </source>
</evidence>
<dbReference type="OrthoDB" id="509144at2759"/>
<dbReference type="Proteomes" id="UP000247498">
    <property type="component" value="Unassembled WGS sequence"/>
</dbReference>
<reference evidence="2 3" key="1">
    <citation type="journal article" date="2018" name="Sci. Rep.">
        <title>Raphidocelis subcapitata (=Pseudokirchneriella subcapitata) provides an insight into genome evolution and environmental adaptations in the Sphaeropleales.</title>
        <authorList>
            <person name="Suzuki S."/>
            <person name="Yamaguchi H."/>
            <person name="Nakajima N."/>
            <person name="Kawachi M."/>
        </authorList>
    </citation>
    <scope>NUCLEOTIDE SEQUENCE [LARGE SCALE GENOMIC DNA]</scope>
    <source>
        <strain evidence="2 3">NIES-35</strain>
    </source>
</reference>
<feature type="compositionally biased region" description="Low complexity" evidence="1">
    <location>
        <begin position="38"/>
        <end position="53"/>
    </location>
</feature>
<feature type="region of interest" description="Disordered" evidence="1">
    <location>
        <begin position="1"/>
        <end position="117"/>
    </location>
</feature>
<dbReference type="InParanoid" id="A0A2V0P220"/>
<gene>
    <name evidence="2" type="ORF">Rsub_06177</name>
</gene>
<dbReference type="AlphaFoldDB" id="A0A2V0P220"/>
<evidence type="ECO:0000313" key="3">
    <source>
        <dbReference type="Proteomes" id="UP000247498"/>
    </source>
</evidence>
<name>A0A2V0P220_9CHLO</name>